<keyword evidence="6" id="KW-0564">Palmitate</keyword>
<protein>
    <submittedName>
        <fullName evidence="10">Lipoprotein</fullName>
    </submittedName>
</protein>
<feature type="compositionally biased region" description="Polar residues" evidence="8">
    <location>
        <begin position="34"/>
        <end position="168"/>
    </location>
</feature>
<sequence>MKRKLMLIGGGLIFASSFPMIATSCGVKKKDVETSNSGNQDSKPNPESNAGNQDSRTNSESNSGNQDSKPNPESNAGNQDSRTNSESNSGNQDSKPNPESNAGNQDSRTNSESNSGNQDSKPNPESNAGNQDSRTNSESNSGNQDSKPNPESNAGNQDSETNVSSNELTRPGEKTQNDMPTEKYGINDYLDKVKEYGKEASELTTLLEGRKEGAEKVNELQKKPGLWEIVEKLSSLYESLKYDPKAIKEEIEEAFKNPRVKKELLDNLKQYKGSSEEIKTAIKELKGLKKNK</sequence>
<keyword evidence="4" id="KW-0677">Repeat</keyword>
<keyword evidence="5" id="KW-0472">Membrane</keyword>
<evidence type="ECO:0000256" key="3">
    <source>
        <dbReference type="ARBA" id="ARBA00022729"/>
    </source>
</evidence>
<evidence type="ECO:0000256" key="9">
    <source>
        <dbReference type="SAM" id="SignalP"/>
    </source>
</evidence>
<evidence type="ECO:0000256" key="5">
    <source>
        <dbReference type="ARBA" id="ARBA00023136"/>
    </source>
</evidence>
<dbReference type="NCBIfam" id="NF045982">
    <property type="entry name" value="Mbov0283_fam_LP"/>
    <property type="match status" value="1"/>
</dbReference>
<proteinExistence type="predicted"/>
<feature type="signal peptide" evidence="9">
    <location>
        <begin position="1"/>
        <end position="22"/>
    </location>
</feature>
<dbReference type="EMBL" id="CP007590">
    <property type="protein sequence ID" value="AMW25693.1"/>
    <property type="molecule type" value="Genomic_DNA"/>
</dbReference>
<dbReference type="RefSeq" id="WP_014829942.1">
    <property type="nucleotide sequence ID" value="NZ_CP007589.1"/>
</dbReference>
<reference evidence="10 11" key="1">
    <citation type="submission" date="2014-04" db="EMBL/GenBank/DDBJ databases">
        <title>Complete genome sequence of Mycoplasma bovis attenuated strain P150.</title>
        <authorList>
            <person name="Qi J."/>
            <person name="Guo A."/>
        </authorList>
    </citation>
    <scope>NUCLEOTIDE SEQUENCE [LARGE SCALE GENOMIC DNA]</scope>
    <source>
        <strain evidence="10 11">HB0801-P150</strain>
    </source>
</reference>
<evidence type="ECO:0000256" key="4">
    <source>
        <dbReference type="ARBA" id="ARBA00022737"/>
    </source>
</evidence>
<evidence type="ECO:0000256" key="8">
    <source>
        <dbReference type="SAM" id="MobiDB-lite"/>
    </source>
</evidence>
<evidence type="ECO:0000256" key="1">
    <source>
        <dbReference type="ARBA" id="ARBA00004193"/>
    </source>
</evidence>
<comment type="subcellular location">
    <subcellularLocation>
        <location evidence="1">Cell membrane</location>
        <topology evidence="1">Lipid-anchor</topology>
    </subcellularLocation>
</comment>
<feature type="chain" id="PRO_5034676545" evidence="9">
    <location>
        <begin position="23"/>
        <end position="292"/>
    </location>
</feature>
<name>A0A8D4D626_MYCBV</name>
<dbReference type="AlphaFoldDB" id="A0A8D4D626"/>
<evidence type="ECO:0000256" key="2">
    <source>
        <dbReference type="ARBA" id="ARBA00022475"/>
    </source>
</evidence>
<accession>A0A8D4D626</accession>
<organism evidence="10 11">
    <name type="scientific">Mycoplasmopsis bovis</name>
    <name type="common">Mycoplasma bovis</name>
    <dbReference type="NCBI Taxonomy" id="28903"/>
    <lineage>
        <taxon>Bacteria</taxon>
        <taxon>Bacillati</taxon>
        <taxon>Mycoplasmatota</taxon>
        <taxon>Mycoplasmoidales</taxon>
        <taxon>Metamycoplasmataceae</taxon>
        <taxon>Mycoplasmopsis</taxon>
    </lineage>
</organism>
<evidence type="ECO:0000313" key="11">
    <source>
        <dbReference type="Proteomes" id="UP000076372"/>
    </source>
</evidence>
<dbReference type="Proteomes" id="UP000076372">
    <property type="component" value="Chromosome"/>
</dbReference>
<dbReference type="InterPro" id="IPR049890">
    <property type="entry name" value="VlpA-F-like_signal"/>
</dbReference>
<evidence type="ECO:0000256" key="7">
    <source>
        <dbReference type="ARBA" id="ARBA00023288"/>
    </source>
</evidence>
<keyword evidence="2" id="KW-1003">Cell membrane</keyword>
<dbReference type="NCBIfam" id="NF033817">
    <property type="entry name" value="Mplas_variab_LP"/>
    <property type="match status" value="1"/>
</dbReference>
<evidence type="ECO:0000313" key="10">
    <source>
        <dbReference type="EMBL" id="AMW25693.1"/>
    </source>
</evidence>
<gene>
    <name evidence="10" type="ORF">BC94_0397</name>
</gene>
<keyword evidence="7 10" id="KW-0449">Lipoprotein</keyword>
<dbReference type="PROSITE" id="PS51257">
    <property type="entry name" value="PROKAR_LIPOPROTEIN"/>
    <property type="match status" value="1"/>
</dbReference>
<keyword evidence="3 9" id="KW-0732">Signal</keyword>
<evidence type="ECO:0000256" key="6">
    <source>
        <dbReference type="ARBA" id="ARBA00023139"/>
    </source>
</evidence>
<dbReference type="GO" id="GO:0005886">
    <property type="term" value="C:plasma membrane"/>
    <property type="evidence" value="ECO:0007669"/>
    <property type="project" value="UniProtKB-SubCell"/>
</dbReference>
<feature type="region of interest" description="Disordered" evidence="8">
    <location>
        <begin position="29"/>
        <end position="186"/>
    </location>
</feature>